<evidence type="ECO:0000313" key="3">
    <source>
        <dbReference type="Proteomes" id="UP000266673"/>
    </source>
</evidence>
<keyword evidence="1" id="KW-0175">Coiled coil</keyword>
<evidence type="ECO:0000313" key="2">
    <source>
        <dbReference type="EMBL" id="RIB09886.1"/>
    </source>
</evidence>
<accession>A0A397URT1</accession>
<comment type="caution">
    <text evidence="2">The sequence shown here is derived from an EMBL/GenBank/DDBJ whole genome shotgun (WGS) entry which is preliminary data.</text>
</comment>
<organism evidence="2 3">
    <name type="scientific">Gigaspora rosea</name>
    <dbReference type="NCBI Taxonomy" id="44941"/>
    <lineage>
        <taxon>Eukaryota</taxon>
        <taxon>Fungi</taxon>
        <taxon>Fungi incertae sedis</taxon>
        <taxon>Mucoromycota</taxon>
        <taxon>Glomeromycotina</taxon>
        <taxon>Glomeromycetes</taxon>
        <taxon>Diversisporales</taxon>
        <taxon>Gigasporaceae</taxon>
        <taxon>Gigaspora</taxon>
    </lineage>
</organism>
<gene>
    <name evidence="2" type="ORF">C2G38_2207601</name>
</gene>
<sequence length="274" mass="31662">MVKYNHSLNNMNNINKVINENLNNVEDENNNSKNLPIALRKTCQNFKKIFIYKIINKQSPPETLQSLLKYEYKAGLAQKFLDRVGINFRWPSSMPEYFRRDAFIKIVDIDLEEDEVGFNMVIEYGDEYNNDELNSVFNIMPNAIQLPVDAARLPCSKPAKMVIAQRSNNGSDYKVKIRIRRPNDNNKIVTFSYDFYDALNHNKKYTCVVDTGAPNTILSHHARRILGRKGWSRTVMIAGGYSAPTRQICASMMFEVSIGDNLNWTKWIQAKIIH</sequence>
<evidence type="ECO:0000256" key="1">
    <source>
        <dbReference type="SAM" id="Coils"/>
    </source>
</evidence>
<proteinExistence type="predicted"/>
<evidence type="ECO:0008006" key="4">
    <source>
        <dbReference type="Google" id="ProtNLM"/>
    </source>
</evidence>
<dbReference type="Proteomes" id="UP000266673">
    <property type="component" value="Unassembled WGS sequence"/>
</dbReference>
<dbReference type="AlphaFoldDB" id="A0A397URT1"/>
<dbReference type="OrthoDB" id="2409391at2759"/>
<reference evidence="2 3" key="1">
    <citation type="submission" date="2018-06" db="EMBL/GenBank/DDBJ databases">
        <title>Comparative genomics reveals the genomic features of Rhizophagus irregularis, R. cerebriforme, R. diaphanum and Gigaspora rosea, and their symbiotic lifestyle signature.</title>
        <authorList>
            <person name="Morin E."/>
            <person name="San Clemente H."/>
            <person name="Chen E.C.H."/>
            <person name="De La Providencia I."/>
            <person name="Hainaut M."/>
            <person name="Kuo A."/>
            <person name="Kohler A."/>
            <person name="Murat C."/>
            <person name="Tang N."/>
            <person name="Roy S."/>
            <person name="Loubradou J."/>
            <person name="Henrissat B."/>
            <person name="Grigoriev I.V."/>
            <person name="Corradi N."/>
            <person name="Roux C."/>
            <person name="Martin F.M."/>
        </authorList>
    </citation>
    <scope>NUCLEOTIDE SEQUENCE [LARGE SCALE GENOMIC DNA]</scope>
    <source>
        <strain evidence="2 3">DAOM 194757</strain>
    </source>
</reference>
<name>A0A397URT1_9GLOM</name>
<keyword evidence="3" id="KW-1185">Reference proteome</keyword>
<dbReference type="EMBL" id="QKWP01001315">
    <property type="protein sequence ID" value="RIB09886.1"/>
    <property type="molecule type" value="Genomic_DNA"/>
</dbReference>
<protein>
    <recommendedName>
        <fullName evidence="4">Peptidase A2 domain-containing protein</fullName>
    </recommendedName>
</protein>
<feature type="coiled-coil region" evidence="1">
    <location>
        <begin position="8"/>
        <end position="35"/>
    </location>
</feature>